<name>A0A9P6DTE8_9AGAM</name>
<proteinExistence type="predicted"/>
<keyword evidence="3" id="KW-1185">Reference proteome</keyword>
<dbReference type="Proteomes" id="UP000886523">
    <property type="component" value="Unassembled WGS sequence"/>
</dbReference>
<evidence type="ECO:0000313" key="3">
    <source>
        <dbReference type="Proteomes" id="UP000886523"/>
    </source>
</evidence>
<protein>
    <submittedName>
        <fullName evidence="2">Uncharacterized protein</fullName>
    </submittedName>
</protein>
<feature type="compositionally biased region" description="Polar residues" evidence="1">
    <location>
        <begin position="58"/>
        <end position="74"/>
    </location>
</feature>
<evidence type="ECO:0000256" key="1">
    <source>
        <dbReference type="SAM" id="MobiDB-lite"/>
    </source>
</evidence>
<comment type="caution">
    <text evidence="2">The sequence shown here is derived from an EMBL/GenBank/DDBJ whole genome shotgun (WGS) entry which is preliminary data.</text>
</comment>
<accession>A0A9P6DTE8</accession>
<reference evidence="2" key="1">
    <citation type="journal article" date="2020" name="Nat. Commun.">
        <title>Large-scale genome sequencing of mycorrhizal fungi provides insights into the early evolution of symbiotic traits.</title>
        <authorList>
            <person name="Miyauchi S."/>
            <person name="Kiss E."/>
            <person name="Kuo A."/>
            <person name="Drula E."/>
            <person name="Kohler A."/>
            <person name="Sanchez-Garcia M."/>
            <person name="Morin E."/>
            <person name="Andreopoulos B."/>
            <person name="Barry K.W."/>
            <person name="Bonito G."/>
            <person name="Buee M."/>
            <person name="Carver A."/>
            <person name="Chen C."/>
            <person name="Cichocki N."/>
            <person name="Clum A."/>
            <person name="Culley D."/>
            <person name="Crous P.W."/>
            <person name="Fauchery L."/>
            <person name="Girlanda M."/>
            <person name="Hayes R.D."/>
            <person name="Keri Z."/>
            <person name="LaButti K."/>
            <person name="Lipzen A."/>
            <person name="Lombard V."/>
            <person name="Magnuson J."/>
            <person name="Maillard F."/>
            <person name="Murat C."/>
            <person name="Nolan M."/>
            <person name="Ohm R.A."/>
            <person name="Pangilinan J."/>
            <person name="Pereira M.F."/>
            <person name="Perotto S."/>
            <person name="Peter M."/>
            <person name="Pfister S."/>
            <person name="Riley R."/>
            <person name="Sitrit Y."/>
            <person name="Stielow J.B."/>
            <person name="Szollosi G."/>
            <person name="Zifcakova L."/>
            <person name="Stursova M."/>
            <person name="Spatafora J.W."/>
            <person name="Tedersoo L."/>
            <person name="Vaario L.M."/>
            <person name="Yamada A."/>
            <person name="Yan M."/>
            <person name="Wang P."/>
            <person name="Xu J."/>
            <person name="Bruns T."/>
            <person name="Baldrian P."/>
            <person name="Vilgalys R."/>
            <person name="Dunand C."/>
            <person name="Henrissat B."/>
            <person name="Grigoriev I.V."/>
            <person name="Hibbett D."/>
            <person name="Nagy L.G."/>
            <person name="Martin F.M."/>
        </authorList>
    </citation>
    <scope>NUCLEOTIDE SEQUENCE</scope>
    <source>
        <strain evidence="2">UP504</strain>
    </source>
</reference>
<feature type="region of interest" description="Disordered" evidence="1">
    <location>
        <begin position="1"/>
        <end position="74"/>
    </location>
</feature>
<feature type="region of interest" description="Disordered" evidence="1">
    <location>
        <begin position="180"/>
        <end position="205"/>
    </location>
</feature>
<organism evidence="2 3">
    <name type="scientific">Hydnum rufescens UP504</name>
    <dbReference type="NCBI Taxonomy" id="1448309"/>
    <lineage>
        <taxon>Eukaryota</taxon>
        <taxon>Fungi</taxon>
        <taxon>Dikarya</taxon>
        <taxon>Basidiomycota</taxon>
        <taxon>Agaricomycotina</taxon>
        <taxon>Agaricomycetes</taxon>
        <taxon>Cantharellales</taxon>
        <taxon>Hydnaceae</taxon>
        <taxon>Hydnum</taxon>
    </lineage>
</organism>
<evidence type="ECO:0000313" key="2">
    <source>
        <dbReference type="EMBL" id="KAF9510504.1"/>
    </source>
</evidence>
<dbReference type="AlphaFoldDB" id="A0A9P6DTE8"/>
<gene>
    <name evidence="2" type="ORF">BS47DRAFT_1364500</name>
</gene>
<feature type="compositionally biased region" description="Low complexity" evidence="1">
    <location>
        <begin position="180"/>
        <end position="193"/>
    </location>
</feature>
<dbReference type="EMBL" id="MU129015">
    <property type="protein sequence ID" value="KAF9510504.1"/>
    <property type="molecule type" value="Genomic_DNA"/>
</dbReference>
<sequence length="205" mass="22303">MSPCCPAIGDPDYTGPPHEMQRVHAVGRRYAPRADGEGNMPSGRGSERTRAEVPTPSTPNHGASSSPDVSDQHQQSFPLLPLLLELLHVPMLEIDDSFKPTNQYQSTELLYQIEGIQEPQRRLPSKIYRGQRFLKESGGMQTGRSQPPAQPWDFRCCLNTAVPQSAKISRLIGPLFTSPAGATASSGPTSGGPWPINPSETCSRN</sequence>